<evidence type="ECO:0000313" key="8">
    <source>
        <dbReference type="EMBL" id="MBF4374570.1"/>
    </source>
</evidence>
<keyword evidence="3" id="KW-0378">Hydrolase</keyword>
<evidence type="ECO:0000256" key="4">
    <source>
        <dbReference type="ARBA" id="ARBA00022833"/>
    </source>
</evidence>
<reference evidence="8 11" key="2">
    <citation type="journal article" date="2021" name="PeerJ">
        <title>Analysis of 44 Vibrio anguillarum genomes reveals high genetic diversity.</title>
        <authorList>
            <person name="Hansen M.J."/>
            <person name="Dalsgaard I."/>
        </authorList>
    </citation>
    <scope>NUCLEOTIDE SEQUENCE [LARGE SCALE GENOMIC DNA]</scope>
    <source>
        <strain evidence="8 11">040915-1/1B</strain>
        <strain evidence="9">850617-1/1</strain>
    </source>
</reference>
<dbReference type="InterPro" id="IPR037518">
    <property type="entry name" value="MPN"/>
</dbReference>
<evidence type="ECO:0000256" key="1">
    <source>
        <dbReference type="ARBA" id="ARBA00022670"/>
    </source>
</evidence>
<evidence type="ECO:0000313" key="9">
    <source>
        <dbReference type="EMBL" id="MBF4437835.1"/>
    </source>
</evidence>
<evidence type="ECO:0000259" key="6">
    <source>
        <dbReference type="PROSITE" id="PS50249"/>
    </source>
</evidence>
<organism evidence="7 10">
    <name type="scientific">Vibrio anguillarum</name>
    <name type="common">Listonella anguillarum</name>
    <dbReference type="NCBI Taxonomy" id="55601"/>
    <lineage>
        <taxon>Bacteria</taxon>
        <taxon>Pseudomonadati</taxon>
        <taxon>Pseudomonadota</taxon>
        <taxon>Gammaproteobacteria</taxon>
        <taxon>Vibrionales</taxon>
        <taxon>Vibrionaceae</taxon>
        <taxon>Vibrio</taxon>
    </lineage>
</organism>
<keyword evidence="1" id="KW-0645">Protease</keyword>
<dbReference type="GO" id="GO:0008237">
    <property type="term" value="F:metallopeptidase activity"/>
    <property type="evidence" value="ECO:0007669"/>
    <property type="project" value="UniProtKB-KW"/>
</dbReference>
<keyword evidence="4" id="KW-0862">Zinc</keyword>
<keyword evidence="11" id="KW-1185">Reference proteome</keyword>
<sequence length="157" mass="18249">MTITFTPEEQQVIDTALAIYRSKLRVHEWDCFISPQLVVPYLQLKMVNCDRKTFGVLFLDAKLRLINDMDIFKGTLDSVSVYPREIVKAALKENCHSVLFYQKNPSGHPKPSQSDKTITRKLSDALEMMHINMIDHIIVGDDDYYSFKGTHYKDQYQ</sequence>
<dbReference type="PROSITE" id="PS50249">
    <property type="entry name" value="MPN"/>
    <property type="match status" value="1"/>
</dbReference>
<keyword evidence="5" id="KW-0482">Metalloprotease</keyword>
<dbReference type="InterPro" id="IPR001405">
    <property type="entry name" value="UPF0758"/>
</dbReference>
<reference evidence="7 10" key="1">
    <citation type="submission" date="2018-12" db="EMBL/GenBank/DDBJ databases">
        <title>Characterization and Draft Genome of Vibrio anguillarum J360 Marine Pathogen Isolated from an Outbreak in Lumpfish (Cyclopterus lumpus).</title>
        <authorList>
            <person name="Vasquez J.I."/>
            <person name="Cao T."/>
            <person name="Chakraborty S."/>
            <person name="Gnanagobal H."/>
            <person name="Wescot J."/>
            <person name="Boyce D."/>
            <person name="Santander J."/>
        </authorList>
    </citation>
    <scope>NUCLEOTIDE SEQUENCE [LARGE SCALE GENOMIC DNA]</scope>
    <source>
        <strain evidence="7 10">J360</strain>
    </source>
</reference>
<evidence type="ECO:0000256" key="2">
    <source>
        <dbReference type="ARBA" id="ARBA00022723"/>
    </source>
</evidence>
<evidence type="ECO:0000313" key="7">
    <source>
        <dbReference type="EMBL" id="AZS26289.1"/>
    </source>
</evidence>
<accession>A0A7U6FS29</accession>
<dbReference type="PANTHER" id="PTHR30471">
    <property type="entry name" value="DNA REPAIR PROTEIN RADC"/>
    <property type="match status" value="1"/>
</dbReference>
<dbReference type="Proteomes" id="UP000726136">
    <property type="component" value="Unassembled WGS sequence"/>
</dbReference>
<evidence type="ECO:0000313" key="11">
    <source>
        <dbReference type="Proteomes" id="UP000726136"/>
    </source>
</evidence>
<dbReference type="Proteomes" id="UP000786185">
    <property type="component" value="Unassembled WGS sequence"/>
</dbReference>
<dbReference type="GO" id="GO:0046872">
    <property type="term" value="F:metal ion binding"/>
    <property type="evidence" value="ECO:0007669"/>
    <property type="project" value="UniProtKB-KW"/>
</dbReference>
<dbReference type="EMBL" id="CP034672">
    <property type="protein sequence ID" value="AZS26289.1"/>
    <property type="molecule type" value="Genomic_DNA"/>
</dbReference>
<protein>
    <recommendedName>
        <fullName evidence="6">MPN domain-containing protein</fullName>
    </recommendedName>
</protein>
<dbReference type="CDD" id="cd08071">
    <property type="entry name" value="MPN_DUF2466"/>
    <property type="match status" value="1"/>
</dbReference>
<dbReference type="RefSeq" id="WP_116285124.1">
    <property type="nucleotide sequence ID" value="NZ_CP034672.1"/>
</dbReference>
<evidence type="ECO:0000313" key="10">
    <source>
        <dbReference type="Proteomes" id="UP000256923"/>
    </source>
</evidence>
<dbReference type="Pfam" id="PF04002">
    <property type="entry name" value="RadC"/>
    <property type="match status" value="1"/>
</dbReference>
<evidence type="ECO:0000256" key="3">
    <source>
        <dbReference type="ARBA" id="ARBA00022801"/>
    </source>
</evidence>
<dbReference type="PANTHER" id="PTHR30471:SF3">
    <property type="entry name" value="UPF0758 PROTEIN YEES-RELATED"/>
    <property type="match status" value="1"/>
</dbReference>
<dbReference type="InterPro" id="IPR025657">
    <property type="entry name" value="RadC_JAB"/>
</dbReference>
<dbReference type="EMBL" id="RDPI01000019">
    <property type="protein sequence ID" value="MBF4374570.1"/>
    <property type="molecule type" value="Genomic_DNA"/>
</dbReference>
<feature type="domain" description="MPN" evidence="6">
    <location>
        <begin position="31"/>
        <end position="153"/>
    </location>
</feature>
<dbReference type="Gene3D" id="3.40.140.10">
    <property type="entry name" value="Cytidine Deaminase, domain 2"/>
    <property type="match status" value="1"/>
</dbReference>
<gene>
    <name evidence="7" type="ORF">DYL72_15380</name>
    <name evidence="8" type="ORF">EAY46_15980</name>
    <name evidence="9" type="ORF">ERJ77_25820</name>
</gene>
<dbReference type="Proteomes" id="UP000256923">
    <property type="component" value="Chromosome 1"/>
</dbReference>
<dbReference type="GO" id="GO:0006508">
    <property type="term" value="P:proteolysis"/>
    <property type="evidence" value="ECO:0007669"/>
    <property type="project" value="UniProtKB-KW"/>
</dbReference>
<evidence type="ECO:0000256" key="5">
    <source>
        <dbReference type="ARBA" id="ARBA00023049"/>
    </source>
</evidence>
<keyword evidence="2" id="KW-0479">Metal-binding</keyword>
<dbReference type="AlphaFoldDB" id="A0A7U6FS29"/>
<proteinExistence type="predicted"/>
<dbReference type="EMBL" id="SCLC01001391">
    <property type="protein sequence ID" value="MBF4437835.1"/>
    <property type="molecule type" value="Genomic_DNA"/>
</dbReference>
<name>A0A7U6FS29_VIBAN</name>